<name>A0ABS7CNR3_9BACT</name>
<feature type="chain" id="PRO_5046386730" description="Beta-lactamase-inhibitor-like, PepSY-like" evidence="2">
    <location>
        <begin position="33"/>
        <end position="215"/>
    </location>
</feature>
<feature type="signal peptide" evidence="2">
    <location>
        <begin position="1"/>
        <end position="32"/>
    </location>
</feature>
<sequence>MSTLYFISCRWKYSLTIRLMILLFLVNTIASACSSDSTVDGENDMPRERETTLEADTTSTKRNAVPTTVSLLGNPFVANRSKGNFLSSYYDRINSDFTIDADPIENIHRSTVTDTIFTIRFGNSMLEFYAPSQTGDLLLQVADIKNSDITLRNNMRVGMSQAELMSKLKTFGNDIRITQNPNEVIASGYEGAPTTLHFFLKNGKVSRILYEGYVD</sequence>
<evidence type="ECO:0008006" key="5">
    <source>
        <dbReference type="Google" id="ProtNLM"/>
    </source>
</evidence>
<accession>A0ABS7CNR3</accession>
<comment type="caution">
    <text evidence="3">The sequence shown here is derived from an EMBL/GenBank/DDBJ whole genome shotgun (WGS) entry which is preliminary data.</text>
</comment>
<dbReference type="RefSeq" id="WP_219875323.1">
    <property type="nucleotide sequence ID" value="NZ_JAHYXK010000001.1"/>
</dbReference>
<feature type="region of interest" description="Disordered" evidence="1">
    <location>
        <begin position="35"/>
        <end position="60"/>
    </location>
</feature>
<evidence type="ECO:0000313" key="3">
    <source>
        <dbReference type="EMBL" id="MBW7465469.1"/>
    </source>
</evidence>
<dbReference type="EMBL" id="JAHYXK010000001">
    <property type="protein sequence ID" value="MBW7465469.1"/>
    <property type="molecule type" value="Genomic_DNA"/>
</dbReference>
<proteinExistence type="predicted"/>
<keyword evidence="4" id="KW-1185">Reference proteome</keyword>
<reference evidence="3 4" key="1">
    <citation type="journal article" date="2016" name="Int. J. Syst. Evol. Microbiol.">
        <title>Pontibacter aydingkolensis sp. nov., isolated from soil of a salt lake.</title>
        <authorList>
            <person name="Osman G."/>
            <person name="Zhang T."/>
            <person name="Lou K."/>
            <person name="Gao Y."/>
            <person name="Chang W."/>
            <person name="Lin Q."/>
            <person name="Yang H.M."/>
            <person name="Huo X.D."/>
            <person name="Wang N."/>
        </authorList>
    </citation>
    <scope>NUCLEOTIDE SEQUENCE [LARGE SCALE GENOMIC DNA]</scope>
    <source>
        <strain evidence="3 4">KACC 19255</strain>
    </source>
</reference>
<keyword evidence="2" id="KW-0732">Signal</keyword>
<evidence type="ECO:0000313" key="4">
    <source>
        <dbReference type="Proteomes" id="UP000813018"/>
    </source>
</evidence>
<protein>
    <recommendedName>
        <fullName evidence="5">Beta-lactamase-inhibitor-like, PepSY-like</fullName>
    </recommendedName>
</protein>
<dbReference type="Proteomes" id="UP000813018">
    <property type="component" value="Unassembled WGS sequence"/>
</dbReference>
<organism evidence="3 4">
    <name type="scientific">Pontibacter aydingkolensis</name>
    <dbReference type="NCBI Taxonomy" id="1911536"/>
    <lineage>
        <taxon>Bacteria</taxon>
        <taxon>Pseudomonadati</taxon>
        <taxon>Bacteroidota</taxon>
        <taxon>Cytophagia</taxon>
        <taxon>Cytophagales</taxon>
        <taxon>Hymenobacteraceae</taxon>
        <taxon>Pontibacter</taxon>
    </lineage>
</organism>
<gene>
    <name evidence="3" type="ORF">K0O23_00175</name>
</gene>
<evidence type="ECO:0000256" key="2">
    <source>
        <dbReference type="SAM" id="SignalP"/>
    </source>
</evidence>
<evidence type="ECO:0000256" key="1">
    <source>
        <dbReference type="SAM" id="MobiDB-lite"/>
    </source>
</evidence>